<name>A0A1I0LTQ4_9ACTN</name>
<dbReference type="SUPFAM" id="SSF110849">
    <property type="entry name" value="ParB/Sulfiredoxin"/>
    <property type="match status" value="1"/>
</dbReference>
<proteinExistence type="predicted"/>
<dbReference type="STRING" id="568860.SAMN05421811_12773"/>
<keyword evidence="2" id="KW-1185">Reference proteome</keyword>
<dbReference type="AlphaFoldDB" id="A0A1I0LTQ4"/>
<dbReference type="RefSeq" id="WP_091094043.1">
    <property type="nucleotide sequence ID" value="NZ_FOHX01000027.1"/>
</dbReference>
<dbReference type="Proteomes" id="UP000199361">
    <property type="component" value="Unassembled WGS sequence"/>
</dbReference>
<evidence type="ECO:0000313" key="2">
    <source>
        <dbReference type="Proteomes" id="UP000199361"/>
    </source>
</evidence>
<gene>
    <name evidence="1" type="ORF">SAMN05421811_12773</name>
</gene>
<evidence type="ECO:0000313" key="1">
    <source>
        <dbReference type="EMBL" id="SEU46547.1"/>
    </source>
</evidence>
<dbReference type="InterPro" id="IPR036086">
    <property type="entry name" value="ParB/Sulfiredoxin_sf"/>
</dbReference>
<sequence length="204" mass="22123">MRHIEYLPLPEIVRAVRNPKEHDLPTIRKSIQKWGCTLAGELDDRTGRLVAGHGRLLVLEELVADGGSPPEGVKIGDDGVWLVPILRGWSSRSDADAEGYLVANNSTSERGGWDRGALADMLTDIYEADEELLAATGYDPTDIEDLVPADLGDAPPAPVPQSGPVERVEPPDVWGVIVTCATEEEQVELLERLAAEGRSVRALM</sequence>
<dbReference type="EMBL" id="FOHX01000027">
    <property type="protein sequence ID" value="SEU46547.1"/>
    <property type="molecule type" value="Genomic_DNA"/>
</dbReference>
<evidence type="ECO:0008006" key="3">
    <source>
        <dbReference type="Google" id="ProtNLM"/>
    </source>
</evidence>
<accession>A0A1I0LTQ4</accession>
<reference evidence="1 2" key="1">
    <citation type="submission" date="2016-10" db="EMBL/GenBank/DDBJ databases">
        <authorList>
            <person name="de Groot N.N."/>
        </authorList>
    </citation>
    <scope>NUCLEOTIDE SEQUENCE [LARGE SCALE GENOMIC DNA]</scope>
    <source>
        <strain evidence="1 2">CGMCC 4.5598</strain>
    </source>
</reference>
<dbReference type="OrthoDB" id="3605108at2"/>
<organism evidence="1 2">
    <name type="scientific">Nonomuraea wenchangensis</name>
    <dbReference type="NCBI Taxonomy" id="568860"/>
    <lineage>
        <taxon>Bacteria</taxon>
        <taxon>Bacillati</taxon>
        <taxon>Actinomycetota</taxon>
        <taxon>Actinomycetes</taxon>
        <taxon>Streptosporangiales</taxon>
        <taxon>Streptosporangiaceae</taxon>
        <taxon>Nonomuraea</taxon>
    </lineage>
</organism>
<protein>
    <recommendedName>
        <fullName evidence="3">ParB-like nuclease domain-containing protein</fullName>
    </recommendedName>
</protein>